<evidence type="ECO:0000313" key="5">
    <source>
        <dbReference type="EMBL" id="OHV06934.1"/>
    </source>
</evidence>
<dbReference type="GO" id="GO:0006950">
    <property type="term" value="P:response to stress"/>
    <property type="evidence" value="ECO:0007669"/>
    <property type="project" value="TreeGrafter"/>
</dbReference>
<comment type="caution">
    <text evidence="5">The sequence shown here is derived from an EMBL/GenBank/DDBJ whole genome shotgun (WGS) entry which is preliminary data.</text>
</comment>
<dbReference type="PROSITE" id="PS01117">
    <property type="entry name" value="HTH_MARR_1"/>
    <property type="match status" value="1"/>
</dbReference>
<sequence length="182" mass="20890">MTTQPVSARTITVEDYRELLAQRLRTDVTTGPDAADHAEFVFNLTRLLHRLTQDFEVLHRRRGWSWAGFRIMNVLWVLGAAELRDVARLSGASRAAVSSAMNPLERDGLVSRTRDAADRRLVRLQLTERGRSALRDAMREQADRERAWLSMLDRADQQRLSRLLARIADRKTPQGLKSNNDR</sequence>
<dbReference type="Gene3D" id="1.10.10.10">
    <property type="entry name" value="Winged helix-like DNA-binding domain superfamily/Winged helix DNA-binding domain"/>
    <property type="match status" value="1"/>
</dbReference>
<dbReference type="SUPFAM" id="SSF46785">
    <property type="entry name" value="Winged helix' DNA-binding domain"/>
    <property type="match status" value="1"/>
</dbReference>
<evidence type="ECO:0000256" key="3">
    <source>
        <dbReference type="ARBA" id="ARBA00023163"/>
    </source>
</evidence>
<protein>
    <submittedName>
        <fullName evidence="5">MarR family transcriptional regulator</fullName>
    </submittedName>
</protein>
<dbReference type="EMBL" id="PPEA01000254">
    <property type="protein sequence ID" value="PQM48016.1"/>
    <property type="molecule type" value="Genomic_DNA"/>
</dbReference>
<dbReference type="Proteomes" id="UP000238296">
    <property type="component" value="Unassembled WGS sequence"/>
</dbReference>
<dbReference type="PANTHER" id="PTHR33164:SF89">
    <property type="entry name" value="MARR FAMILY REGULATORY PROTEIN"/>
    <property type="match status" value="1"/>
</dbReference>
<dbReference type="GO" id="GO:0003677">
    <property type="term" value="F:DNA binding"/>
    <property type="evidence" value="ECO:0007669"/>
    <property type="project" value="UniProtKB-KW"/>
</dbReference>
<dbReference type="Proteomes" id="UP000179734">
    <property type="component" value="Unassembled WGS sequence"/>
</dbReference>
<dbReference type="AlphaFoldDB" id="A0A1S1NUF8"/>
<dbReference type="PROSITE" id="PS50995">
    <property type="entry name" value="HTH_MARR_2"/>
    <property type="match status" value="1"/>
</dbReference>
<reference evidence="6" key="3">
    <citation type="submission" date="2018-01" db="EMBL/GenBank/DDBJ databases">
        <authorList>
            <person name="Gaut B.S."/>
            <person name="Morton B.R."/>
            <person name="Clegg M.T."/>
            <person name="Duvall M.R."/>
        </authorList>
    </citation>
    <scope>NUCLEOTIDE SEQUENCE</scope>
    <source>
        <strain evidence="6">ATCC BAA-2683</strain>
    </source>
</reference>
<evidence type="ECO:0000313" key="8">
    <source>
        <dbReference type="Proteomes" id="UP000238296"/>
    </source>
</evidence>
<keyword evidence="1" id="KW-0805">Transcription regulation</keyword>
<evidence type="ECO:0000256" key="1">
    <source>
        <dbReference type="ARBA" id="ARBA00023015"/>
    </source>
</evidence>
<dbReference type="InterPro" id="IPR023187">
    <property type="entry name" value="Tscrpt_reg_MarR-type_CS"/>
</dbReference>
<evidence type="ECO:0000259" key="4">
    <source>
        <dbReference type="PROSITE" id="PS50995"/>
    </source>
</evidence>
<feature type="domain" description="HTH marR-type" evidence="4">
    <location>
        <begin position="37"/>
        <end position="169"/>
    </location>
</feature>
<dbReference type="RefSeq" id="WP_071019406.1">
    <property type="nucleotide sequence ID" value="NZ_MLQM01000001.1"/>
</dbReference>
<evidence type="ECO:0000313" key="7">
    <source>
        <dbReference type="Proteomes" id="UP000179734"/>
    </source>
</evidence>
<proteinExistence type="predicted"/>
<dbReference type="PRINTS" id="PR00598">
    <property type="entry name" value="HTHMARR"/>
</dbReference>
<reference evidence="6 8" key="2">
    <citation type="journal article" date="2017" name="Int. J. Syst. Evol. Microbiol.">
        <title>Mycobacterium talmoniae sp. nov., a slowly growing mycobacterium isolated from human respiratory samples.</title>
        <authorList>
            <person name="Davidson R.M."/>
            <person name="DeGroote M.A."/>
            <person name="Marola J.L."/>
            <person name="Buss S."/>
            <person name="Jones V."/>
            <person name="McNeil M.R."/>
            <person name="Freifeld A.G."/>
            <person name="Elaine Epperson L."/>
            <person name="Hasan N.A."/>
            <person name="Jackson M."/>
            <person name="Iwen P.C."/>
            <person name="Salfinger M."/>
            <person name="Strong M."/>
        </authorList>
    </citation>
    <scope>NUCLEOTIDE SEQUENCE [LARGE SCALE GENOMIC DNA]</scope>
    <source>
        <strain evidence="6 8">ATCC BAA-2683</strain>
    </source>
</reference>
<reference evidence="5 7" key="1">
    <citation type="submission" date="2016-10" db="EMBL/GenBank/DDBJ databases">
        <title>Genome sequence of Mycobacterium talmonii.</title>
        <authorList>
            <person name="Greninger A.L."/>
            <person name="Elliott B."/>
            <person name="Vasireddy S."/>
            <person name="Vasireddy R."/>
        </authorList>
    </citation>
    <scope>NUCLEOTIDE SEQUENCE [LARGE SCALE GENOMIC DNA]</scope>
    <source>
        <strain evidence="5">MO-5499</strain>
        <strain evidence="7">NE-TNMC-100812</strain>
    </source>
</reference>
<dbReference type="PANTHER" id="PTHR33164">
    <property type="entry name" value="TRANSCRIPTIONAL REGULATOR, MARR FAMILY"/>
    <property type="match status" value="1"/>
</dbReference>
<name>A0A1S1NUF8_9MYCO</name>
<gene>
    <name evidence="5" type="ORF">BKN37_00395</name>
    <name evidence="6" type="ORF">C1Y40_01839</name>
</gene>
<keyword evidence="7" id="KW-1185">Reference proteome</keyword>
<dbReference type="Pfam" id="PF01047">
    <property type="entry name" value="MarR"/>
    <property type="match status" value="1"/>
</dbReference>
<dbReference type="EMBL" id="MLQM01000001">
    <property type="protein sequence ID" value="OHV06934.1"/>
    <property type="molecule type" value="Genomic_DNA"/>
</dbReference>
<organism evidence="5 7">
    <name type="scientific">Mycobacterium talmoniae</name>
    <dbReference type="NCBI Taxonomy" id="1858794"/>
    <lineage>
        <taxon>Bacteria</taxon>
        <taxon>Bacillati</taxon>
        <taxon>Actinomycetota</taxon>
        <taxon>Actinomycetes</taxon>
        <taxon>Mycobacteriales</taxon>
        <taxon>Mycobacteriaceae</taxon>
        <taxon>Mycobacterium</taxon>
    </lineage>
</organism>
<keyword evidence="3" id="KW-0804">Transcription</keyword>
<dbReference type="SMART" id="SM00347">
    <property type="entry name" value="HTH_MARR"/>
    <property type="match status" value="1"/>
</dbReference>
<dbReference type="GO" id="GO:0003700">
    <property type="term" value="F:DNA-binding transcription factor activity"/>
    <property type="evidence" value="ECO:0007669"/>
    <property type="project" value="InterPro"/>
</dbReference>
<dbReference type="InterPro" id="IPR036390">
    <property type="entry name" value="WH_DNA-bd_sf"/>
</dbReference>
<dbReference type="InterPro" id="IPR036388">
    <property type="entry name" value="WH-like_DNA-bd_sf"/>
</dbReference>
<evidence type="ECO:0000313" key="6">
    <source>
        <dbReference type="EMBL" id="PQM48016.1"/>
    </source>
</evidence>
<accession>A0A1S1NUF8</accession>
<dbReference type="InterPro" id="IPR039422">
    <property type="entry name" value="MarR/SlyA-like"/>
</dbReference>
<evidence type="ECO:0000256" key="2">
    <source>
        <dbReference type="ARBA" id="ARBA00023125"/>
    </source>
</evidence>
<dbReference type="InterPro" id="IPR000835">
    <property type="entry name" value="HTH_MarR-typ"/>
</dbReference>
<keyword evidence="2" id="KW-0238">DNA-binding</keyword>